<keyword evidence="2 3" id="KW-0129">CBS domain</keyword>
<comment type="similarity">
    <text evidence="1">Belongs to the UPF0166 family.</text>
</comment>
<dbReference type="InterPro" id="IPR011322">
    <property type="entry name" value="N-reg_PII-like_a/b"/>
</dbReference>
<accession>A0ABS4D6I7</accession>
<dbReference type="RefSeq" id="WP_135477104.1">
    <property type="nucleotide sequence ID" value="NZ_SIJK02000006.1"/>
</dbReference>
<dbReference type="Pfam" id="PF02641">
    <property type="entry name" value="DUF190"/>
    <property type="match status" value="1"/>
</dbReference>
<feature type="region of interest" description="Disordered" evidence="4">
    <location>
        <begin position="345"/>
        <end position="367"/>
    </location>
</feature>
<dbReference type="EMBL" id="SIJK02000006">
    <property type="protein sequence ID" value="MBP1465046.1"/>
    <property type="molecule type" value="Genomic_DNA"/>
</dbReference>
<evidence type="ECO:0000256" key="3">
    <source>
        <dbReference type="PROSITE-ProRule" id="PRU00703"/>
    </source>
</evidence>
<name>A0ABS4D6I7_9CHLR</name>
<evidence type="ECO:0000256" key="1">
    <source>
        <dbReference type="ARBA" id="ARBA00010554"/>
    </source>
</evidence>
<dbReference type="SMART" id="SM00116">
    <property type="entry name" value="CBS"/>
    <property type="match status" value="4"/>
</dbReference>
<dbReference type="InterPro" id="IPR015867">
    <property type="entry name" value="N-reg_PII/ATP_PRibTrfase_C"/>
</dbReference>
<protein>
    <submittedName>
        <fullName evidence="6">DUF190 domain-containing protein</fullName>
    </submittedName>
</protein>
<dbReference type="InterPro" id="IPR000644">
    <property type="entry name" value="CBS_dom"/>
</dbReference>
<dbReference type="PANTHER" id="PTHR43080">
    <property type="entry name" value="CBS DOMAIN-CONTAINING PROTEIN CBSX3, MITOCHONDRIAL"/>
    <property type="match status" value="1"/>
</dbReference>
<dbReference type="SUPFAM" id="SSF54631">
    <property type="entry name" value="CBS-domain pair"/>
    <property type="match status" value="2"/>
</dbReference>
<sequence length="423" mass="45864">MALEASVQRVRIYLSQSDQWQGGPLYLAILERLRSAGATGATALTGLAGFGPGQRGRLAMLNESGYDLPVIIEWLDRPERVARILPMLDDLCGEAMVTSEPVPVYRATLRARGPFSADRSVGDLMQTELPTVTSATPLLEALRHFVTDKLTVLPVVDATGLLVGTLTGQEVTWRSPLRMPVWMLTRLTSAEREPLVQLLNDLTVGSIMTTEPRYVMETIAIPQALTTMIEWGLRQVPVVDRHRRLVGLLGEDAILREAVAQAQSTADEPAVREAEAPPPVSLVMQTVFQAATTTQPLNQALAQLLATRLQPLFVLDPERRLVGLLTLASVLKGLAGEERTKLLTALQQPTPPEAASLPGRDRPLAELLEPPPPSLVPAMSLIDAAHRLIELQATQLPVVNSEQTLLGIIAPGGLVRALLQQSE</sequence>
<feature type="domain" description="CBS" evidence="5">
    <location>
        <begin position="368"/>
        <end position="423"/>
    </location>
</feature>
<proteinExistence type="inferred from homology"/>
<dbReference type="InterPro" id="IPR046342">
    <property type="entry name" value="CBS_dom_sf"/>
</dbReference>
<evidence type="ECO:0000256" key="2">
    <source>
        <dbReference type="ARBA" id="ARBA00023122"/>
    </source>
</evidence>
<evidence type="ECO:0000259" key="5">
    <source>
        <dbReference type="PROSITE" id="PS51371"/>
    </source>
</evidence>
<gene>
    <name evidence="6" type="ORF">EYB53_004935</name>
</gene>
<evidence type="ECO:0000256" key="4">
    <source>
        <dbReference type="SAM" id="MobiDB-lite"/>
    </source>
</evidence>
<comment type="caution">
    <text evidence="6">The sequence shown here is derived from an EMBL/GenBank/DDBJ whole genome shotgun (WGS) entry which is preliminary data.</text>
</comment>
<feature type="domain" description="CBS" evidence="5">
    <location>
        <begin position="284"/>
        <end position="342"/>
    </location>
</feature>
<dbReference type="Proteomes" id="UP001193081">
    <property type="component" value="Unassembled WGS sequence"/>
</dbReference>
<feature type="domain" description="CBS" evidence="5">
    <location>
        <begin position="208"/>
        <end position="268"/>
    </location>
</feature>
<feature type="domain" description="CBS" evidence="5">
    <location>
        <begin position="125"/>
        <end position="181"/>
    </location>
</feature>
<dbReference type="InterPro" id="IPR051257">
    <property type="entry name" value="Diverse_CBS-Domain"/>
</dbReference>
<dbReference type="SUPFAM" id="SSF54913">
    <property type="entry name" value="GlnB-like"/>
    <property type="match status" value="1"/>
</dbReference>
<keyword evidence="7" id="KW-1185">Reference proteome</keyword>
<dbReference type="Gene3D" id="3.30.70.120">
    <property type="match status" value="1"/>
</dbReference>
<organism evidence="6 7">
    <name type="scientific">Candidatus Chloroploca mongolica</name>
    <dbReference type="NCBI Taxonomy" id="2528176"/>
    <lineage>
        <taxon>Bacteria</taxon>
        <taxon>Bacillati</taxon>
        <taxon>Chloroflexota</taxon>
        <taxon>Chloroflexia</taxon>
        <taxon>Chloroflexales</taxon>
        <taxon>Chloroflexineae</taxon>
        <taxon>Oscillochloridaceae</taxon>
        <taxon>Candidatus Chloroploca</taxon>
    </lineage>
</organism>
<evidence type="ECO:0000313" key="6">
    <source>
        <dbReference type="EMBL" id="MBP1465046.1"/>
    </source>
</evidence>
<evidence type="ECO:0000313" key="7">
    <source>
        <dbReference type="Proteomes" id="UP001193081"/>
    </source>
</evidence>
<dbReference type="PANTHER" id="PTHR43080:SF26">
    <property type="entry name" value="REGULATORY PROTEIN"/>
    <property type="match status" value="1"/>
</dbReference>
<dbReference type="CDD" id="cd02205">
    <property type="entry name" value="CBS_pair_SF"/>
    <property type="match status" value="2"/>
</dbReference>
<dbReference type="PROSITE" id="PS51371">
    <property type="entry name" value="CBS"/>
    <property type="match status" value="4"/>
</dbReference>
<dbReference type="InterPro" id="IPR003793">
    <property type="entry name" value="UPF0166"/>
</dbReference>
<dbReference type="Pfam" id="PF00571">
    <property type="entry name" value="CBS"/>
    <property type="match status" value="4"/>
</dbReference>
<dbReference type="Gene3D" id="3.10.580.10">
    <property type="entry name" value="CBS-domain"/>
    <property type="match status" value="2"/>
</dbReference>
<reference evidence="6 7" key="1">
    <citation type="submission" date="2021-03" db="EMBL/GenBank/DDBJ databases">
        <authorList>
            <person name="Grouzdev D.S."/>
        </authorList>
    </citation>
    <scope>NUCLEOTIDE SEQUENCE [LARGE SCALE GENOMIC DNA]</scope>
    <source>
        <strain evidence="6 7">M50-1</strain>
    </source>
</reference>